<keyword evidence="8 15" id="KW-0547">Nucleotide-binding</keyword>
<dbReference type="Gene3D" id="2.70.150.10">
    <property type="entry name" value="Calcium-transporting ATPase, cytoplasmic transduction domain A"/>
    <property type="match status" value="1"/>
</dbReference>
<dbReference type="PRINTS" id="PR00119">
    <property type="entry name" value="CATATPASE"/>
</dbReference>
<reference evidence="17 18" key="1">
    <citation type="submission" date="2019-02" db="EMBL/GenBank/DDBJ databases">
        <title>Deep-cultivation of Planctomycetes and their phenomic and genomic characterization uncovers novel biology.</title>
        <authorList>
            <person name="Wiegand S."/>
            <person name="Jogler M."/>
            <person name="Boedeker C."/>
            <person name="Pinto D."/>
            <person name="Vollmers J."/>
            <person name="Rivas-Marin E."/>
            <person name="Kohn T."/>
            <person name="Peeters S.H."/>
            <person name="Heuer A."/>
            <person name="Rast P."/>
            <person name="Oberbeckmann S."/>
            <person name="Bunk B."/>
            <person name="Jeske O."/>
            <person name="Meyerdierks A."/>
            <person name="Storesund J.E."/>
            <person name="Kallscheuer N."/>
            <person name="Luecker S."/>
            <person name="Lage O.M."/>
            <person name="Pohl T."/>
            <person name="Merkel B.J."/>
            <person name="Hornburger P."/>
            <person name="Mueller R.-W."/>
            <person name="Bruemmer F."/>
            <person name="Labrenz M."/>
            <person name="Spormann A.M."/>
            <person name="Op den Camp H."/>
            <person name="Overmann J."/>
            <person name="Amann R."/>
            <person name="Jetten M.S.M."/>
            <person name="Mascher T."/>
            <person name="Medema M.H."/>
            <person name="Devos D.P."/>
            <person name="Kaster A.-K."/>
            <person name="Ovreas L."/>
            <person name="Rohde M."/>
            <person name="Galperin M.Y."/>
            <person name="Jogler C."/>
        </authorList>
    </citation>
    <scope>NUCLEOTIDE SEQUENCE [LARGE SCALE GENOMIC DNA]</scope>
    <source>
        <strain evidence="17 18">Pan153</strain>
    </source>
</reference>
<keyword evidence="12 15" id="KW-1133">Transmembrane helix</keyword>
<feature type="transmembrane region" description="Helical" evidence="15">
    <location>
        <begin position="97"/>
        <end position="119"/>
    </location>
</feature>
<evidence type="ECO:0000256" key="1">
    <source>
        <dbReference type="ARBA" id="ARBA00004651"/>
    </source>
</evidence>
<keyword evidence="5" id="KW-0597">Phosphoprotein</keyword>
<comment type="subcellular location">
    <subcellularLocation>
        <location evidence="1">Cell membrane</location>
        <topology evidence="1">Multi-pass membrane protein</topology>
    </subcellularLocation>
</comment>
<dbReference type="Pfam" id="PF00122">
    <property type="entry name" value="E1-E2_ATPase"/>
    <property type="match status" value="1"/>
</dbReference>
<dbReference type="SUPFAM" id="SSF56784">
    <property type="entry name" value="HAD-like"/>
    <property type="match status" value="1"/>
</dbReference>
<dbReference type="GO" id="GO:0005886">
    <property type="term" value="C:plasma membrane"/>
    <property type="evidence" value="ECO:0007669"/>
    <property type="project" value="UniProtKB-SubCell"/>
</dbReference>
<dbReference type="SUPFAM" id="SSF81653">
    <property type="entry name" value="Calcium ATPase, transduction domain A"/>
    <property type="match status" value="1"/>
</dbReference>
<dbReference type="Pfam" id="PF00702">
    <property type="entry name" value="Hydrolase"/>
    <property type="match status" value="1"/>
</dbReference>
<evidence type="ECO:0000313" key="18">
    <source>
        <dbReference type="Proteomes" id="UP000320839"/>
    </source>
</evidence>
<evidence type="ECO:0000256" key="15">
    <source>
        <dbReference type="RuleBase" id="RU362081"/>
    </source>
</evidence>
<dbReference type="PANTHER" id="PTHR43520:SF5">
    <property type="entry name" value="CATION-TRANSPORTING P-TYPE ATPASE-RELATED"/>
    <property type="match status" value="1"/>
</dbReference>
<dbReference type="Gene3D" id="3.40.50.1000">
    <property type="entry name" value="HAD superfamily/HAD-like"/>
    <property type="match status" value="1"/>
</dbReference>
<keyword evidence="6 15" id="KW-0812">Transmembrane</keyword>
<dbReference type="GO" id="GO:0005507">
    <property type="term" value="F:copper ion binding"/>
    <property type="evidence" value="ECO:0007669"/>
    <property type="project" value="TreeGrafter"/>
</dbReference>
<dbReference type="InterPro" id="IPR036412">
    <property type="entry name" value="HAD-like_sf"/>
</dbReference>
<dbReference type="EMBL" id="CP036317">
    <property type="protein sequence ID" value="QDV20533.1"/>
    <property type="molecule type" value="Genomic_DNA"/>
</dbReference>
<dbReference type="InterPro" id="IPR023299">
    <property type="entry name" value="ATPase_P-typ_cyto_dom_N"/>
</dbReference>
<dbReference type="InterPro" id="IPR027256">
    <property type="entry name" value="P-typ_ATPase_IB"/>
</dbReference>
<evidence type="ECO:0000256" key="9">
    <source>
        <dbReference type="ARBA" id="ARBA00022840"/>
    </source>
</evidence>
<evidence type="ECO:0000256" key="12">
    <source>
        <dbReference type="ARBA" id="ARBA00022989"/>
    </source>
</evidence>
<feature type="transmembrane region" description="Helical" evidence="15">
    <location>
        <begin position="615"/>
        <end position="633"/>
    </location>
</feature>
<proteinExistence type="inferred from homology"/>
<feature type="transmembrane region" description="Helical" evidence="15">
    <location>
        <begin position="28"/>
        <end position="52"/>
    </location>
</feature>
<dbReference type="GO" id="GO:0016887">
    <property type="term" value="F:ATP hydrolysis activity"/>
    <property type="evidence" value="ECO:0007669"/>
    <property type="project" value="InterPro"/>
</dbReference>
<evidence type="ECO:0000313" key="17">
    <source>
        <dbReference type="EMBL" id="QDV20533.1"/>
    </source>
</evidence>
<keyword evidence="9 15" id="KW-0067">ATP-binding</keyword>
<gene>
    <name evidence="17" type="primary">copA_2</name>
    <name evidence="17" type="ORF">Pan153_52080</name>
</gene>
<dbReference type="PANTHER" id="PTHR43520">
    <property type="entry name" value="ATP7, ISOFORM B"/>
    <property type="match status" value="1"/>
</dbReference>
<protein>
    <submittedName>
        <fullName evidence="17">Copper-exporting P-type ATPase A</fullName>
    </submittedName>
</protein>
<keyword evidence="10" id="KW-0460">Magnesium</keyword>
<feature type="transmembrane region" description="Helical" evidence="15">
    <location>
        <begin position="64"/>
        <end position="85"/>
    </location>
</feature>
<evidence type="ECO:0000256" key="3">
    <source>
        <dbReference type="ARBA" id="ARBA00022448"/>
    </source>
</evidence>
<dbReference type="AlphaFoldDB" id="A0A518FW01"/>
<organism evidence="17 18">
    <name type="scientific">Gimesia panareensis</name>
    <dbReference type="NCBI Taxonomy" id="2527978"/>
    <lineage>
        <taxon>Bacteria</taxon>
        <taxon>Pseudomonadati</taxon>
        <taxon>Planctomycetota</taxon>
        <taxon>Planctomycetia</taxon>
        <taxon>Planctomycetales</taxon>
        <taxon>Planctomycetaceae</taxon>
        <taxon>Gimesia</taxon>
    </lineage>
</organism>
<feature type="transmembrane region" description="Helical" evidence="15">
    <location>
        <begin position="277"/>
        <end position="299"/>
    </location>
</feature>
<feature type="transmembrane region" description="Helical" evidence="15">
    <location>
        <begin position="305"/>
        <end position="330"/>
    </location>
</feature>
<feature type="transmembrane region" description="Helical" evidence="15">
    <location>
        <begin position="125"/>
        <end position="143"/>
    </location>
</feature>
<keyword evidence="14 15" id="KW-0472">Membrane</keyword>
<dbReference type="NCBIfam" id="TIGR01525">
    <property type="entry name" value="ATPase-IB_hvy"/>
    <property type="match status" value="1"/>
</dbReference>
<evidence type="ECO:0000256" key="6">
    <source>
        <dbReference type="ARBA" id="ARBA00022692"/>
    </source>
</evidence>
<dbReference type="PROSITE" id="PS00154">
    <property type="entry name" value="ATPASE_E1_E2"/>
    <property type="match status" value="1"/>
</dbReference>
<evidence type="ECO:0000256" key="2">
    <source>
        <dbReference type="ARBA" id="ARBA00006024"/>
    </source>
</evidence>
<evidence type="ECO:0000256" key="13">
    <source>
        <dbReference type="ARBA" id="ARBA00023065"/>
    </source>
</evidence>
<name>A0A518FW01_9PLAN</name>
<evidence type="ECO:0000256" key="7">
    <source>
        <dbReference type="ARBA" id="ARBA00022723"/>
    </source>
</evidence>
<dbReference type="Gene3D" id="3.40.1110.10">
    <property type="entry name" value="Calcium-transporting ATPase, cytoplasmic domain N"/>
    <property type="match status" value="1"/>
</dbReference>
<dbReference type="GO" id="GO:0005524">
    <property type="term" value="F:ATP binding"/>
    <property type="evidence" value="ECO:0007669"/>
    <property type="project" value="UniProtKB-UniRule"/>
</dbReference>
<feature type="domain" description="P-type ATPase A" evidence="16">
    <location>
        <begin position="172"/>
        <end position="260"/>
    </location>
</feature>
<evidence type="ECO:0000256" key="4">
    <source>
        <dbReference type="ARBA" id="ARBA00022475"/>
    </source>
</evidence>
<dbReference type="NCBIfam" id="TIGR01494">
    <property type="entry name" value="ATPase_P-type"/>
    <property type="match status" value="1"/>
</dbReference>
<dbReference type="InterPro" id="IPR008250">
    <property type="entry name" value="ATPase_P-typ_transduc_dom_A_sf"/>
</dbReference>
<dbReference type="InterPro" id="IPR023298">
    <property type="entry name" value="ATPase_P-typ_TM_dom_sf"/>
</dbReference>
<sequence>MSCCHSTTVQSPEKPQALPSADAANRQFLLRVIHLVSAAFIAGNSMLFALTFNLSTMEPATRHWFLFGLLLSVVLVASLLAPPFITGLKSSWKQRRLGVESLFLLGISGAIGISLKAVFTDQGPVYFEVVNILLVIYSFGTLVKHRTQQHIIHASHSPFDHLSTCVIENPSGECLRVPISQVQKKDRVRLAAGEIVPVDGFIVLGEAFVSESGMTGEPYIQPKAKGDFLYATSLVLDAPLVLEASHSGYVREIDAIQRIIEKIRQTPGHWQSAAERIASWFTPFVCAVAIFTFLIWTTIDSVSAGLFTALAVLLVACPCAFGFATPIAVWQANSKMFEFGMAPQRGDLIERLAEIDTIAFDKTGTLTVVEPMLSAVDVWPDCQWLREELLQIAAAVEVQSHHPLAAAFHRDDTNRFTCESFTAIPAVGIQAVVRCDNQRHEVFLGRVLRDSDSIKVKHSAWLQKLPAADESSVFVLVMSVDGEITARFQVAENTFDSVPGGMALLKEAGVQTLILSGDSSPRVHGLPADITMGAMSPQDKAEQIRQLNQEGAHVLFVGDGINDALAMAESDIAVTVAEGSEILHETADLVWYGADLRVFSQLIDLSRRTIKRLSTTLKFALVYNTIGVLVAASGYLHPVFAAVLMLGSSLFVVIRSVEPGSPASVRIPREKDAPLPKPELAPAPETLVQISFSPCCSQALSNQSRQASDT</sequence>
<comment type="similarity">
    <text evidence="2 15">Belongs to the cation transport ATPase (P-type) (TC 3.A.3) family. Type IB subfamily.</text>
</comment>
<dbReference type="GO" id="GO:0055070">
    <property type="term" value="P:copper ion homeostasis"/>
    <property type="evidence" value="ECO:0007669"/>
    <property type="project" value="TreeGrafter"/>
</dbReference>
<keyword evidence="4 15" id="KW-1003">Cell membrane</keyword>
<dbReference type="InterPro" id="IPR001757">
    <property type="entry name" value="P_typ_ATPase"/>
</dbReference>
<evidence type="ECO:0000259" key="16">
    <source>
        <dbReference type="Pfam" id="PF00122"/>
    </source>
</evidence>
<dbReference type="Proteomes" id="UP000320839">
    <property type="component" value="Chromosome"/>
</dbReference>
<evidence type="ECO:0000256" key="10">
    <source>
        <dbReference type="ARBA" id="ARBA00022842"/>
    </source>
</evidence>
<keyword evidence="11" id="KW-1278">Translocase</keyword>
<evidence type="ECO:0000256" key="8">
    <source>
        <dbReference type="ARBA" id="ARBA00022741"/>
    </source>
</evidence>
<dbReference type="InterPro" id="IPR018303">
    <property type="entry name" value="ATPase_P-typ_P_site"/>
</dbReference>
<dbReference type="OrthoDB" id="244959at2"/>
<evidence type="ECO:0000256" key="14">
    <source>
        <dbReference type="ARBA" id="ARBA00023136"/>
    </source>
</evidence>
<dbReference type="GO" id="GO:0043682">
    <property type="term" value="F:P-type divalent copper transporter activity"/>
    <property type="evidence" value="ECO:0007669"/>
    <property type="project" value="TreeGrafter"/>
</dbReference>
<dbReference type="InterPro" id="IPR023214">
    <property type="entry name" value="HAD_sf"/>
</dbReference>
<keyword evidence="13" id="KW-0406">Ion transport</keyword>
<evidence type="ECO:0000256" key="11">
    <source>
        <dbReference type="ARBA" id="ARBA00022967"/>
    </source>
</evidence>
<keyword evidence="7 15" id="KW-0479">Metal-binding</keyword>
<dbReference type="RefSeq" id="WP_145458774.1">
    <property type="nucleotide sequence ID" value="NZ_CP036317.1"/>
</dbReference>
<evidence type="ECO:0000256" key="5">
    <source>
        <dbReference type="ARBA" id="ARBA00022553"/>
    </source>
</evidence>
<accession>A0A518FW01</accession>
<dbReference type="InterPro" id="IPR059000">
    <property type="entry name" value="ATPase_P-type_domA"/>
</dbReference>
<keyword evidence="3" id="KW-0813">Transport</keyword>
<dbReference type="SUPFAM" id="SSF81665">
    <property type="entry name" value="Calcium ATPase, transmembrane domain M"/>
    <property type="match status" value="1"/>
</dbReference>